<dbReference type="STRING" id="106549.A0A540M1B4"/>
<protein>
    <submittedName>
        <fullName evidence="4">Uncharacterized protein</fullName>
    </submittedName>
</protein>
<name>A0A540M1B4_MALBA</name>
<keyword evidence="3" id="KW-0175">Coiled coil</keyword>
<organism evidence="4 5">
    <name type="scientific">Malus baccata</name>
    <name type="common">Siberian crab apple</name>
    <name type="synonym">Pyrus baccata</name>
    <dbReference type="NCBI Taxonomy" id="106549"/>
    <lineage>
        <taxon>Eukaryota</taxon>
        <taxon>Viridiplantae</taxon>
        <taxon>Streptophyta</taxon>
        <taxon>Embryophyta</taxon>
        <taxon>Tracheophyta</taxon>
        <taxon>Spermatophyta</taxon>
        <taxon>Magnoliopsida</taxon>
        <taxon>eudicotyledons</taxon>
        <taxon>Gunneridae</taxon>
        <taxon>Pentapetalae</taxon>
        <taxon>rosids</taxon>
        <taxon>fabids</taxon>
        <taxon>Rosales</taxon>
        <taxon>Rosaceae</taxon>
        <taxon>Amygdaloideae</taxon>
        <taxon>Maleae</taxon>
        <taxon>Malus</taxon>
    </lineage>
</organism>
<comment type="caution">
    <text evidence="4">The sequence shown here is derived from an EMBL/GenBank/DDBJ whole genome shotgun (WGS) entry which is preliminary data.</text>
</comment>
<evidence type="ECO:0000256" key="3">
    <source>
        <dbReference type="SAM" id="Coils"/>
    </source>
</evidence>
<evidence type="ECO:0000313" key="5">
    <source>
        <dbReference type="Proteomes" id="UP000315295"/>
    </source>
</evidence>
<proteinExistence type="predicted"/>
<sequence>MGTPLCLFVKAGLPSERSKKDGYEFFFRIMTTNSGPLLAEYSTSLSIRLYSSLIPQTEAESSIEIEFPADFRCWRKEEKFQGEERPWRRTTQAPEEVHIFVELDKNDNNFADCDKLAKAFLQELNTFEIPLFKSKDVVDANLREKHNFDKLREKINWQIVQAKADIKTLKEQLKESKIEIRHNEECEAIRKLIATQPLRFETLKIISDLEKKIAALDEENTASLQTLELRNKQFALFLHVVCELY</sequence>
<feature type="coiled-coil region" evidence="3">
    <location>
        <begin position="152"/>
        <end position="179"/>
    </location>
</feature>
<accession>A0A540M1B4</accession>
<keyword evidence="5" id="KW-1185">Reference proteome</keyword>
<evidence type="ECO:0000313" key="4">
    <source>
        <dbReference type="EMBL" id="TQD92523.1"/>
    </source>
</evidence>
<gene>
    <name evidence="4" type="ORF">C1H46_021859</name>
</gene>
<dbReference type="GO" id="GO:0000445">
    <property type="term" value="C:THO complex part of transcription export complex"/>
    <property type="evidence" value="ECO:0007669"/>
    <property type="project" value="InterPro"/>
</dbReference>
<dbReference type="EMBL" id="VIEB01000391">
    <property type="protein sequence ID" value="TQD92523.1"/>
    <property type="molecule type" value="Genomic_DNA"/>
</dbReference>
<keyword evidence="2" id="KW-0539">Nucleus</keyword>
<dbReference type="Pfam" id="PF05615">
    <property type="entry name" value="THOC7"/>
    <property type="match status" value="1"/>
</dbReference>
<evidence type="ECO:0000256" key="1">
    <source>
        <dbReference type="ARBA" id="ARBA00004123"/>
    </source>
</evidence>
<comment type="subcellular location">
    <subcellularLocation>
        <location evidence="1">Nucleus</location>
    </subcellularLocation>
</comment>
<dbReference type="InterPro" id="IPR008501">
    <property type="entry name" value="THOC7/Mft1"/>
</dbReference>
<dbReference type="Proteomes" id="UP000315295">
    <property type="component" value="Unassembled WGS sequence"/>
</dbReference>
<dbReference type="AlphaFoldDB" id="A0A540M1B4"/>
<evidence type="ECO:0000256" key="2">
    <source>
        <dbReference type="ARBA" id="ARBA00023242"/>
    </source>
</evidence>
<dbReference type="GO" id="GO:0006397">
    <property type="term" value="P:mRNA processing"/>
    <property type="evidence" value="ECO:0007669"/>
    <property type="project" value="InterPro"/>
</dbReference>
<reference evidence="4 5" key="1">
    <citation type="journal article" date="2019" name="G3 (Bethesda)">
        <title>Sequencing of a Wild Apple (Malus baccata) Genome Unravels the Differences Between Cultivated and Wild Apple Species Regarding Disease Resistance and Cold Tolerance.</title>
        <authorList>
            <person name="Chen X."/>
        </authorList>
    </citation>
    <scope>NUCLEOTIDE SEQUENCE [LARGE SCALE GENOMIC DNA]</scope>
    <source>
        <strain evidence="5">cv. Shandingzi</strain>
        <tissue evidence="4">Leaves</tissue>
    </source>
</reference>